<keyword evidence="3" id="KW-0143">Chaperone</keyword>
<dbReference type="PANTHER" id="PTHR13748">
    <property type="entry name" value="COBW-RELATED"/>
    <property type="match status" value="1"/>
</dbReference>
<dbReference type="CDD" id="cd03112">
    <property type="entry name" value="CobW-like"/>
    <property type="match status" value="1"/>
</dbReference>
<evidence type="ECO:0000259" key="8">
    <source>
        <dbReference type="Pfam" id="PF07683"/>
    </source>
</evidence>
<evidence type="ECO:0000259" key="7">
    <source>
        <dbReference type="Pfam" id="PF02492"/>
    </source>
</evidence>
<reference evidence="11 12" key="1">
    <citation type="submission" date="2018-08" db="EMBL/GenBank/DDBJ databases">
        <title>A genome reference for cultivated species of the human gut microbiota.</title>
        <authorList>
            <person name="Zou Y."/>
            <person name="Xue W."/>
            <person name="Luo G."/>
        </authorList>
    </citation>
    <scope>NUCLEOTIDE SEQUENCE [LARGE SCALE GENOMIC DNA]</scope>
    <source>
        <strain evidence="10 12">AM27-32LB</strain>
        <strain evidence="9 11">OM03-6</strain>
    </source>
</reference>
<evidence type="ECO:0000313" key="9">
    <source>
        <dbReference type="EMBL" id="RGN87110.1"/>
    </source>
</evidence>
<comment type="similarity">
    <text evidence="4">Belongs to the SIMIBI class G3E GTPase family. ZNG1 subfamily.</text>
</comment>
<dbReference type="EMBL" id="QSUZ01000013">
    <property type="protein sequence ID" value="RGN87110.1"/>
    <property type="molecule type" value="Genomic_DNA"/>
</dbReference>
<name>A0A3E5EDT0_9FIRM</name>
<dbReference type="SUPFAM" id="SSF52540">
    <property type="entry name" value="P-loop containing nucleoside triphosphate hydrolases"/>
    <property type="match status" value="1"/>
</dbReference>
<dbReference type="RefSeq" id="WP_022387918.1">
    <property type="nucleotide sequence ID" value="NZ_JANFYR010000014.1"/>
</dbReference>
<dbReference type="Gene3D" id="3.30.1220.10">
    <property type="entry name" value="CobW-like, C-terminal domain"/>
    <property type="match status" value="1"/>
</dbReference>
<feature type="region of interest" description="Disordered" evidence="6">
    <location>
        <begin position="220"/>
        <end position="245"/>
    </location>
</feature>
<dbReference type="GO" id="GO:0000166">
    <property type="term" value="F:nucleotide binding"/>
    <property type="evidence" value="ECO:0007669"/>
    <property type="project" value="UniProtKB-KW"/>
</dbReference>
<dbReference type="Gene3D" id="3.40.50.300">
    <property type="entry name" value="P-loop containing nucleotide triphosphate hydrolases"/>
    <property type="match status" value="1"/>
</dbReference>
<comment type="catalytic activity">
    <reaction evidence="5">
        <text>GTP + H2O = GDP + phosphate + H(+)</text>
        <dbReference type="Rhea" id="RHEA:19669"/>
        <dbReference type="ChEBI" id="CHEBI:15377"/>
        <dbReference type="ChEBI" id="CHEBI:15378"/>
        <dbReference type="ChEBI" id="CHEBI:37565"/>
        <dbReference type="ChEBI" id="CHEBI:43474"/>
        <dbReference type="ChEBI" id="CHEBI:58189"/>
    </reaction>
    <physiologicalReaction direction="left-to-right" evidence="5">
        <dbReference type="Rhea" id="RHEA:19670"/>
    </physiologicalReaction>
</comment>
<feature type="domain" description="CobW/HypB/UreG nucleotide-binding" evidence="7">
    <location>
        <begin position="8"/>
        <end position="181"/>
    </location>
</feature>
<proteinExistence type="inferred from homology"/>
<evidence type="ECO:0000256" key="2">
    <source>
        <dbReference type="ARBA" id="ARBA00022801"/>
    </source>
</evidence>
<dbReference type="InterPro" id="IPR051316">
    <property type="entry name" value="Zinc-reg_GTPase_activator"/>
</dbReference>
<organism evidence="9 11">
    <name type="scientific">Blautia obeum</name>
    <dbReference type="NCBI Taxonomy" id="40520"/>
    <lineage>
        <taxon>Bacteria</taxon>
        <taxon>Bacillati</taxon>
        <taxon>Bacillota</taxon>
        <taxon>Clostridia</taxon>
        <taxon>Lachnospirales</taxon>
        <taxon>Lachnospiraceae</taxon>
        <taxon>Blautia</taxon>
    </lineage>
</organism>
<keyword evidence="1" id="KW-0547">Nucleotide-binding</keyword>
<dbReference type="EMBL" id="QSKO01000009">
    <property type="protein sequence ID" value="RHE75682.1"/>
    <property type="molecule type" value="Genomic_DNA"/>
</dbReference>
<gene>
    <name evidence="10" type="ORF">DW723_08040</name>
    <name evidence="9" type="ORF">DXB38_10385</name>
</gene>
<evidence type="ECO:0000256" key="1">
    <source>
        <dbReference type="ARBA" id="ARBA00022741"/>
    </source>
</evidence>
<evidence type="ECO:0000256" key="6">
    <source>
        <dbReference type="SAM" id="MobiDB-lite"/>
    </source>
</evidence>
<dbReference type="GO" id="GO:0016787">
    <property type="term" value="F:hydrolase activity"/>
    <property type="evidence" value="ECO:0007669"/>
    <property type="project" value="UniProtKB-KW"/>
</dbReference>
<comment type="caution">
    <text evidence="9">The sequence shown here is derived from an EMBL/GenBank/DDBJ whole genome shotgun (WGS) entry which is preliminary data.</text>
</comment>
<dbReference type="InterPro" id="IPR011629">
    <property type="entry name" value="CobW-like_C"/>
</dbReference>
<protein>
    <submittedName>
        <fullName evidence="9">Cobalamin biosynthesis protein CobW</fullName>
    </submittedName>
</protein>
<evidence type="ECO:0000313" key="12">
    <source>
        <dbReference type="Proteomes" id="UP000283928"/>
    </source>
</evidence>
<dbReference type="InterPro" id="IPR003495">
    <property type="entry name" value="CobW/HypB/UreG_nucleotide-bd"/>
</dbReference>
<dbReference type="Proteomes" id="UP000283928">
    <property type="component" value="Unassembled WGS sequence"/>
</dbReference>
<keyword evidence="2" id="KW-0378">Hydrolase</keyword>
<dbReference type="Proteomes" id="UP000261105">
    <property type="component" value="Unassembled WGS sequence"/>
</dbReference>
<dbReference type="InterPro" id="IPR036627">
    <property type="entry name" value="CobW-likC_sf"/>
</dbReference>
<evidence type="ECO:0000256" key="4">
    <source>
        <dbReference type="ARBA" id="ARBA00034320"/>
    </source>
</evidence>
<dbReference type="Pfam" id="PF07683">
    <property type="entry name" value="CobW_C"/>
    <property type="match status" value="1"/>
</dbReference>
<dbReference type="AlphaFoldDB" id="A0A3E5EDT0"/>
<sequence>MEKTKIDIISGFLGAGKTTLIKKLLKDAFQGEQVVLIENEFGEIGIDGGFLKEAGIQIREMNSGCICCSLVGDFGASLKEVISKYHPDRILIEPSGVGKLSDVIKAVQGVEEETGLVLNSYTTVVDAKKCKMYMRNFGEFFNNQVEYAGAIIMSRTDIVDEAKAQASLELLREINSKAAIITTPIEKLEGKKLLEVMEHPVSLADELMEEEEVCPECGHVHEHGEHHHDHDHEEHEHHHHDHDEECGCGHDHDHEEHEHHHHDHDHECGCGHDHHDHHHHHADEVFTSWGRETIKKYTKENLEKMLEALSASDEYGIILRAKGMLPAEDGTWIYFDMVPEETEIREGAPEYTGRLCVIGSKLNEDKLAELFGL</sequence>
<dbReference type="InterPro" id="IPR027417">
    <property type="entry name" value="P-loop_NTPase"/>
</dbReference>
<evidence type="ECO:0000313" key="10">
    <source>
        <dbReference type="EMBL" id="RHE75682.1"/>
    </source>
</evidence>
<evidence type="ECO:0000256" key="3">
    <source>
        <dbReference type="ARBA" id="ARBA00023186"/>
    </source>
</evidence>
<evidence type="ECO:0000313" key="11">
    <source>
        <dbReference type="Proteomes" id="UP000261105"/>
    </source>
</evidence>
<feature type="domain" description="CobW C-terminal" evidence="8">
    <location>
        <begin position="298"/>
        <end position="371"/>
    </location>
</feature>
<dbReference type="PANTHER" id="PTHR13748:SF62">
    <property type="entry name" value="COBW DOMAIN-CONTAINING PROTEIN"/>
    <property type="match status" value="1"/>
</dbReference>
<evidence type="ECO:0000256" key="5">
    <source>
        <dbReference type="ARBA" id="ARBA00049117"/>
    </source>
</evidence>
<dbReference type="Pfam" id="PF02492">
    <property type="entry name" value="cobW"/>
    <property type="match status" value="1"/>
</dbReference>
<accession>A0A3E5EDT0</accession>
<dbReference type="GO" id="GO:0005737">
    <property type="term" value="C:cytoplasm"/>
    <property type="evidence" value="ECO:0007669"/>
    <property type="project" value="TreeGrafter"/>
</dbReference>